<dbReference type="GO" id="GO:0006631">
    <property type="term" value="P:fatty acid metabolic process"/>
    <property type="evidence" value="ECO:0007669"/>
    <property type="project" value="TreeGrafter"/>
</dbReference>
<dbReference type="OrthoDB" id="9803968at2"/>
<dbReference type="InterPro" id="IPR025110">
    <property type="entry name" value="AMP-bd_C"/>
</dbReference>
<dbReference type="PANTHER" id="PTHR43201:SF5">
    <property type="entry name" value="MEDIUM-CHAIN ACYL-COA LIGASE ACSF2, MITOCHONDRIAL"/>
    <property type="match status" value="1"/>
</dbReference>
<dbReference type="Gene3D" id="3.40.50.12780">
    <property type="entry name" value="N-terminal domain of ligase-like"/>
    <property type="match status" value="1"/>
</dbReference>
<dbReference type="InterPro" id="IPR020845">
    <property type="entry name" value="AMP-binding_CS"/>
</dbReference>
<dbReference type="Gene3D" id="3.30.300.30">
    <property type="match status" value="1"/>
</dbReference>
<gene>
    <name evidence="6" type="ORF">CH341_10695</name>
</gene>
<evidence type="ECO:0000256" key="3">
    <source>
        <dbReference type="SAM" id="MobiDB-lite"/>
    </source>
</evidence>
<dbReference type="SUPFAM" id="SSF56801">
    <property type="entry name" value="Acetyl-CoA synthetase-like"/>
    <property type="match status" value="1"/>
</dbReference>
<accession>A0A327L182</accession>
<protein>
    <recommendedName>
        <fullName evidence="8">Cyclohexanecarboxylate-CoA ligase</fullName>
    </recommendedName>
</protein>
<comment type="similarity">
    <text evidence="1">Belongs to the ATP-dependent AMP-binding enzyme family.</text>
</comment>
<organism evidence="6 7">
    <name type="scientific">Rhodoplanes roseus</name>
    <dbReference type="NCBI Taxonomy" id="29409"/>
    <lineage>
        <taxon>Bacteria</taxon>
        <taxon>Pseudomonadati</taxon>
        <taxon>Pseudomonadota</taxon>
        <taxon>Alphaproteobacteria</taxon>
        <taxon>Hyphomicrobiales</taxon>
        <taxon>Nitrobacteraceae</taxon>
        <taxon>Rhodoplanes</taxon>
    </lineage>
</organism>
<evidence type="ECO:0000313" key="6">
    <source>
        <dbReference type="EMBL" id="RAI44147.1"/>
    </source>
</evidence>
<reference evidence="6 7" key="1">
    <citation type="submission" date="2017-07" db="EMBL/GenBank/DDBJ databases">
        <title>Draft Genome Sequences of Select Purple Nonsulfur Bacteria.</title>
        <authorList>
            <person name="Lasarre B."/>
            <person name="Mckinlay J.B."/>
        </authorList>
    </citation>
    <scope>NUCLEOTIDE SEQUENCE [LARGE SCALE GENOMIC DNA]</scope>
    <source>
        <strain evidence="6 7">DSM 5909</strain>
    </source>
</reference>
<dbReference type="AlphaFoldDB" id="A0A327L182"/>
<feature type="domain" description="AMP-binding enzyme C-terminal" evidence="5">
    <location>
        <begin position="454"/>
        <end position="529"/>
    </location>
</feature>
<name>A0A327L182_9BRAD</name>
<evidence type="ECO:0000256" key="2">
    <source>
        <dbReference type="ARBA" id="ARBA00022598"/>
    </source>
</evidence>
<dbReference type="PANTHER" id="PTHR43201">
    <property type="entry name" value="ACYL-COA SYNTHETASE"/>
    <property type="match status" value="1"/>
</dbReference>
<dbReference type="Pfam" id="PF13193">
    <property type="entry name" value="AMP-binding_C"/>
    <property type="match status" value="1"/>
</dbReference>
<keyword evidence="7" id="KW-1185">Reference proteome</keyword>
<evidence type="ECO:0008006" key="8">
    <source>
        <dbReference type="Google" id="ProtNLM"/>
    </source>
</evidence>
<comment type="caution">
    <text evidence="6">The sequence shown here is derived from an EMBL/GenBank/DDBJ whole genome shotgun (WGS) entry which is preliminary data.</text>
</comment>
<dbReference type="InterPro" id="IPR000873">
    <property type="entry name" value="AMP-dep_synth/lig_dom"/>
</dbReference>
<dbReference type="Pfam" id="PF00501">
    <property type="entry name" value="AMP-binding"/>
    <property type="match status" value="1"/>
</dbReference>
<feature type="region of interest" description="Disordered" evidence="3">
    <location>
        <begin position="556"/>
        <end position="576"/>
    </location>
</feature>
<proteinExistence type="inferred from homology"/>
<evidence type="ECO:0000313" key="7">
    <source>
        <dbReference type="Proteomes" id="UP000249130"/>
    </source>
</evidence>
<sequence length="576" mass="62142">MFNSVLTLLSVEQIRRFYDAGFWRDETIYAEVRRHGERTPDKVAVRDRLRSVSYRDLLAAADRVAARLHASGLKPGDRVAVWLPSRTETAAALLACSRNGYVCCPSLHRDHTVGEIEDLLKRMRASALVYETGYGADSHRHSLLDRTGGIESLRTVIVLPPLAPDTAVGPLFPELGSGVPADCGPQRTDPNTVVYLAFTSGTTGVPKGVMHSDNTLLANTRAMSTDWDLTDSAVLYSLSPLSHNLGFGATVMTLTTGGEFVIHDLPRGASLVDRILAVGATFMIGVPTHAIDLLNELRARDIRRLGAVKGFRISGASVPPVVAAGLLDHGVIPQSGYGMTEAGSHHYTRPDDAPGRIIETSGRACDGYEVRIWSKDDRNVALPAGEIGEIGGRGASLMLGYFDDQEATESSFNQTGWFMTGDLGRLDEHGYLQITGRKKDVIIRGGHNIYPARIEAPAMRHGAVERAAVIPVADERLGEKACLAVVIRDGHEVSPDELLVHLDQAGLSRFDMPEYFLRIDALPLTPNGKVLKRELVDAVRRGDIRPLPIRFRPEASAGAAGASALDKSASAVDGAA</sequence>
<dbReference type="InterPro" id="IPR042099">
    <property type="entry name" value="ANL_N_sf"/>
</dbReference>
<dbReference type="PROSITE" id="PS00455">
    <property type="entry name" value="AMP_BINDING"/>
    <property type="match status" value="1"/>
</dbReference>
<dbReference type="GO" id="GO:0031956">
    <property type="term" value="F:medium-chain fatty acid-CoA ligase activity"/>
    <property type="evidence" value="ECO:0007669"/>
    <property type="project" value="TreeGrafter"/>
</dbReference>
<dbReference type="RefSeq" id="WP_111419023.1">
    <property type="nucleotide sequence ID" value="NZ_NPEX01000056.1"/>
</dbReference>
<evidence type="ECO:0000259" key="4">
    <source>
        <dbReference type="Pfam" id="PF00501"/>
    </source>
</evidence>
<evidence type="ECO:0000256" key="1">
    <source>
        <dbReference type="ARBA" id="ARBA00006432"/>
    </source>
</evidence>
<feature type="domain" description="AMP-dependent synthetase/ligase" evidence="4">
    <location>
        <begin position="33"/>
        <end position="402"/>
    </location>
</feature>
<dbReference type="EMBL" id="NPEX01000056">
    <property type="protein sequence ID" value="RAI44147.1"/>
    <property type="molecule type" value="Genomic_DNA"/>
</dbReference>
<dbReference type="InterPro" id="IPR045851">
    <property type="entry name" value="AMP-bd_C_sf"/>
</dbReference>
<dbReference type="Proteomes" id="UP000249130">
    <property type="component" value="Unassembled WGS sequence"/>
</dbReference>
<evidence type="ECO:0000259" key="5">
    <source>
        <dbReference type="Pfam" id="PF13193"/>
    </source>
</evidence>
<keyword evidence="2" id="KW-0436">Ligase</keyword>